<dbReference type="Pfam" id="PF10326">
    <property type="entry name" value="7TM_GPCR_Str"/>
    <property type="match status" value="1"/>
</dbReference>
<dbReference type="InterPro" id="IPR019428">
    <property type="entry name" value="7TM_GPCR_serpentine_rcpt_Str"/>
</dbReference>
<reference evidence="3" key="1">
    <citation type="submission" date="2019-09" db="UniProtKB">
        <authorList>
            <consortium name="WormBaseParasite"/>
        </authorList>
    </citation>
    <scope>IDENTIFICATION</scope>
</reference>
<protein>
    <submittedName>
        <fullName evidence="3">G_PROTEIN_RECEP_F1_2 domain-containing protein</fullName>
    </submittedName>
</protein>
<evidence type="ECO:0000256" key="1">
    <source>
        <dbReference type="SAM" id="Phobius"/>
    </source>
</evidence>
<keyword evidence="1" id="KW-0812">Transmembrane</keyword>
<sequence length="146" mass="16342">LSWSVIVSEFGAIAFLLNCLLLFVICFRSIKVIGAYKYMMMVTTVLDILFSAVYIVASPVCRLGSVALKSLLVKINLGTWSVVVQINSGVQKFVNAYILRQYSLQISLRNMKFGYVVTNNKHSYIASSLLFYISSLHISSIKTEKP</sequence>
<evidence type="ECO:0000313" key="3">
    <source>
        <dbReference type="WBParaSite" id="HPBE_0002261701-mRNA-1"/>
    </source>
</evidence>
<accession>A0A183GIY5</accession>
<feature type="transmembrane region" description="Helical" evidence="1">
    <location>
        <begin position="38"/>
        <end position="57"/>
    </location>
</feature>
<keyword evidence="1" id="KW-0472">Membrane</keyword>
<evidence type="ECO:0000313" key="2">
    <source>
        <dbReference type="Proteomes" id="UP000050761"/>
    </source>
</evidence>
<dbReference type="WBParaSite" id="HPBE_0002261701-mRNA-1">
    <property type="protein sequence ID" value="HPBE_0002261701-mRNA-1"/>
    <property type="gene ID" value="HPBE_0002261701"/>
</dbReference>
<dbReference type="Proteomes" id="UP000050761">
    <property type="component" value="Unassembled WGS sequence"/>
</dbReference>
<name>A0A183GIY5_HELPZ</name>
<feature type="transmembrane region" description="Helical" evidence="1">
    <location>
        <begin position="6"/>
        <end position="26"/>
    </location>
</feature>
<dbReference type="AlphaFoldDB" id="A0A183GIY5"/>
<organism evidence="2 3">
    <name type="scientific">Heligmosomoides polygyrus</name>
    <name type="common">Parasitic roundworm</name>
    <dbReference type="NCBI Taxonomy" id="6339"/>
    <lineage>
        <taxon>Eukaryota</taxon>
        <taxon>Metazoa</taxon>
        <taxon>Ecdysozoa</taxon>
        <taxon>Nematoda</taxon>
        <taxon>Chromadorea</taxon>
        <taxon>Rhabditida</taxon>
        <taxon>Rhabditina</taxon>
        <taxon>Rhabditomorpha</taxon>
        <taxon>Strongyloidea</taxon>
        <taxon>Heligmosomidae</taxon>
        <taxon>Heligmosomoides</taxon>
    </lineage>
</organism>
<keyword evidence="2" id="KW-1185">Reference proteome</keyword>
<keyword evidence="1" id="KW-1133">Transmembrane helix</keyword>
<proteinExistence type="predicted"/>